<keyword evidence="4" id="KW-1185">Reference proteome</keyword>
<evidence type="ECO:0000313" key="3">
    <source>
        <dbReference type="EMBL" id="CCI54767.1"/>
    </source>
</evidence>
<dbReference type="OrthoDB" id="3252468at2"/>
<dbReference type="InterPro" id="IPR000073">
    <property type="entry name" value="AB_hydrolase_1"/>
</dbReference>
<protein>
    <submittedName>
        <fullName evidence="3">TAP domain protein</fullName>
    </submittedName>
</protein>
<gene>
    <name evidence="3" type="ORF">BN13_810033</name>
</gene>
<dbReference type="Pfam" id="PF00561">
    <property type="entry name" value="Abhydrolase_1"/>
    <property type="match status" value="1"/>
</dbReference>
<feature type="domain" description="AB hydrolase-1" evidence="2">
    <location>
        <begin position="2"/>
        <end position="57"/>
    </location>
</feature>
<evidence type="ECO:0000256" key="1">
    <source>
        <dbReference type="SAM" id="MobiDB-lite"/>
    </source>
</evidence>
<accession>A0A077MGT4</accession>
<dbReference type="EMBL" id="CAJC01000196">
    <property type="protein sequence ID" value="CCI54767.1"/>
    <property type="molecule type" value="Genomic_DNA"/>
</dbReference>
<dbReference type="SUPFAM" id="SSF53474">
    <property type="entry name" value="alpha/beta-Hydrolases"/>
    <property type="match status" value="2"/>
</dbReference>
<name>A0A077MGT4_9MICO</name>
<sequence>MSTADTARDMDLIRQAVGDARLNYYGVSYGSYLGSSYASMFPNRVGHVVVDAVLDPVAWSTGTGRPPYEPFTARIKSGRGAYEAMMTGLAECDKAGKARCAFAGGAAAKWAKLTSRAKGGHLQFMGEHLAYADLIAGTLGPLYGNDYTDLMGALDQLYAENFEGRSDPAAARAAAELFVTSAADAQNPFTVPAPGLRRVSDAFAGVACADTRNPRDLASWSQAARKQDRSYPGFALRWIWLGAPCAGWPGGDGRCLPRPVRGQDRQPGPGHRQPL</sequence>
<dbReference type="AlphaFoldDB" id="A0A077MGT4"/>
<dbReference type="InterPro" id="IPR029058">
    <property type="entry name" value="AB_hydrolase_fold"/>
</dbReference>
<evidence type="ECO:0000313" key="4">
    <source>
        <dbReference type="Proteomes" id="UP000035720"/>
    </source>
</evidence>
<evidence type="ECO:0000259" key="2">
    <source>
        <dbReference type="Pfam" id="PF00561"/>
    </source>
</evidence>
<proteinExistence type="predicted"/>
<dbReference type="Proteomes" id="UP000035720">
    <property type="component" value="Unassembled WGS sequence"/>
</dbReference>
<feature type="region of interest" description="Disordered" evidence="1">
    <location>
        <begin position="252"/>
        <end position="275"/>
    </location>
</feature>
<comment type="caution">
    <text evidence="3">The sequence shown here is derived from an EMBL/GenBank/DDBJ whole genome shotgun (WGS) entry which is preliminary data.</text>
</comment>
<dbReference type="STRING" id="1193518.BN13_810033"/>
<dbReference type="Gene3D" id="3.40.50.1820">
    <property type="entry name" value="alpha/beta hydrolase"/>
    <property type="match status" value="1"/>
</dbReference>
<dbReference type="GO" id="GO:0003824">
    <property type="term" value="F:catalytic activity"/>
    <property type="evidence" value="ECO:0007669"/>
    <property type="project" value="UniProtKB-ARBA"/>
</dbReference>
<organism evidence="3 4">
    <name type="scientific">Nostocoides jenkinsii Ben 74</name>
    <dbReference type="NCBI Taxonomy" id="1193518"/>
    <lineage>
        <taxon>Bacteria</taxon>
        <taxon>Bacillati</taxon>
        <taxon>Actinomycetota</taxon>
        <taxon>Actinomycetes</taxon>
        <taxon>Micrococcales</taxon>
        <taxon>Intrasporangiaceae</taxon>
        <taxon>Nostocoides</taxon>
    </lineage>
</organism>
<reference evidence="3 4" key="1">
    <citation type="journal article" date="2013" name="ISME J.">
        <title>A metabolic model for members of the genus Tetrasphaera involved in enhanced biological phosphorus removal.</title>
        <authorList>
            <person name="Kristiansen R."/>
            <person name="Nguyen H.T.T."/>
            <person name="Saunders A.M."/>
            <person name="Nielsen J.L."/>
            <person name="Wimmer R."/>
            <person name="Le V.Q."/>
            <person name="McIlroy S.J."/>
            <person name="Petrovski S."/>
            <person name="Seviour R.J."/>
            <person name="Calteau A."/>
            <person name="Nielsen K.L."/>
            <person name="Nielsen P.H."/>
        </authorList>
    </citation>
    <scope>NUCLEOTIDE SEQUENCE [LARGE SCALE GENOMIC DNA]</scope>
    <source>
        <strain evidence="3 4">Ben 74</strain>
    </source>
</reference>